<gene>
    <name evidence="3" type="primary">LOC103523496</name>
</gene>
<evidence type="ECO:0000256" key="1">
    <source>
        <dbReference type="SAM" id="Coils"/>
    </source>
</evidence>
<keyword evidence="1" id="KW-0175">Coiled coil</keyword>
<evidence type="ECO:0000313" key="3">
    <source>
        <dbReference type="RefSeq" id="XP_008486757.1"/>
    </source>
</evidence>
<feature type="coiled-coil region" evidence="1">
    <location>
        <begin position="154"/>
        <end position="189"/>
    </location>
</feature>
<dbReference type="RefSeq" id="XP_008486757.1">
    <property type="nucleotide sequence ID" value="XM_008488535.3"/>
</dbReference>
<protein>
    <submittedName>
        <fullName evidence="3">Uncharacterized protein LOC103523496</fullName>
    </submittedName>
</protein>
<proteinExistence type="predicted"/>
<dbReference type="PaxDb" id="121845-A0A1S3DRP3"/>
<accession>A0A1S3DRP3</accession>
<dbReference type="AlphaFoldDB" id="A0A1S3DRP3"/>
<evidence type="ECO:0000313" key="2">
    <source>
        <dbReference type="Proteomes" id="UP000079169"/>
    </source>
</evidence>
<dbReference type="GeneID" id="103523496"/>
<name>A0A1S3DRP3_DIACI</name>
<organism evidence="2 3">
    <name type="scientific">Diaphorina citri</name>
    <name type="common">Asian citrus psyllid</name>
    <dbReference type="NCBI Taxonomy" id="121845"/>
    <lineage>
        <taxon>Eukaryota</taxon>
        <taxon>Metazoa</taxon>
        <taxon>Ecdysozoa</taxon>
        <taxon>Arthropoda</taxon>
        <taxon>Hexapoda</taxon>
        <taxon>Insecta</taxon>
        <taxon>Pterygota</taxon>
        <taxon>Neoptera</taxon>
        <taxon>Paraneoptera</taxon>
        <taxon>Hemiptera</taxon>
        <taxon>Sternorrhyncha</taxon>
        <taxon>Psylloidea</taxon>
        <taxon>Psyllidae</taxon>
        <taxon>Diaphorininae</taxon>
        <taxon>Diaphorina</taxon>
    </lineage>
</organism>
<keyword evidence="2" id="KW-1185">Reference proteome</keyword>
<sequence length="224" mass="25803">MVSLEDWIEILDKGKELAEVENGKAADKGTDLIKESDMSAKKSSLIDSLFGSFFAEIDNLDPNTKKFMKTNRDGLDNKNSRLNTNDSGWYWFEILNPFALPDGNTPNNETNMEIEDLLNNTNNTEIKWFDIELILLEPDDKFQSVWNGTQSDALKDVDKAFDEFMEEVAKLEKEEAEMLETLYQDEKELEDFYSLLSTLVNRSSSVGMRKKRGLQPYNLPWSKE</sequence>
<dbReference type="Proteomes" id="UP000079169">
    <property type="component" value="Unplaced"/>
</dbReference>
<dbReference type="KEGG" id="dci:103523496"/>
<reference evidence="3" key="1">
    <citation type="submission" date="2025-08" db="UniProtKB">
        <authorList>
            <consortium name="RefSeq"/>
        </authorList>
    </citation>
    <scope>IDENTIFICATION</scope>
</reference>